<dbReference type="Proteomes" id="UP000051249">
    <property type="component" value="Unassembled WGS sequence"/>
</dbReference>
<feature type="transmembrane region" description="Helical" evidence="3">
    <location>
        <begin position="142"/>
        <end position="163"/>
    </location>
</feature>
<feature type="transmembrane region" description="Helical" evidence="3">
    <location>
        <begin position="169"/>
        <end position="185"/>
    </location>
</feature>
<evidence type="ECO:0000256" key="2">
    <source>
        <dbReference type="ARBA" id="ARBA00007362"/>
    </source>
</evidence>
<feature type="transmembrane region" description="Helical" evidence="3">
    <location>
        <begin position="223"/>
        <end position="244"/>
    </location>
</feature>
<comment type="subcellular location">
    <subcellularLocation>
        <location evidence="1">Endomembrane system</location>
        <topology evidence="1">Multi-pass membrane protein</topology>
    </subcellularLocation>
</comment>
<dbReference type="SUPFAM" id="SSF103481">
    <property type="entry name" value="Multidrug resistance efflux transporter EmrE"/>
    <property type="match status" value="2"/>
</dbReference>
<keyword evidence="3" id="KW-1133">Transmembrane helix</keyword>
<feature type="domain" description="EamA" evidence="4">
    <location>
        <begin position="15"/>
        <end position="154"/>
    </location>
</feature>
<feature type="transmembrane region" description="Helical" evidence="3">
    <location>
        <begin position="49"/>
        <end position="69"/>
    </location>
</feature>
<gene>
    <name evidence="5" type="ORF">IV88_GL001190</name>
</gene>
<feature type="transmembrane region" description="Helical" evidence="3">
    <location>
        <begin position="81"/>
        <end position="104"/>
    </location>
</feature>
<dbReference type="PATRIC" id="fig|480391.4.peg.1208"/>
<comment type="caution">
    <text evidence="5">The sequence shown here is derived from an EMBL/GenBank/DDBJ whole genome shotgun (WGS) entry which is preliminary data.</text>
</comment>
<feature type="transmembrane region" description="Helical" evidence="3">
    <location>
        <begin position="16"/>
        <end position="37"/>
    </location>
</feature>
<feature type="transmembrane region" description="Helical" evidence="3">
    <location>
        <begin position="283"/>
        <end position="302"/>
    </location>
</feature>
<evidence type="ECO:0000256" key="1">
    <source>
        <dbReference type="ARBA" id="ARBA00004127"/>
    </source>
</evidence>
<keyword evidence="3" id="KW-0812">Transmembrane</keyword>
<dbReference type="AlphaFoldDB" id="A0A0R2NPW1"/>
<accession>A0A0R2NPW1</accession>
<protein>
    <recommendedName>
        <fullName evidence="4">EamA domain-containing protein</fullName>
    </recommendedName>
</protein>
<evidence type="ECO:0000313" key="5">
    <source>
        <dbReference type="EMBL" id="KRO25923.1"/>
    </source>
</evidence>
<dbReference type="InterPro" id="IPR000620">
    <property type="entry name" value="EamA_dom"/>
</dbReference>
<dbReference type="PANTHER" id="PTHR22911:SF79">
    <property type="entry name" value="MOBA-LIKE NTP TRANSFERASE DOMAIN-CONTAINING PROTEIN"/>
    <property type="match status" value="1"/>
</dbReference>
<feature type="transmembrane region" description="Helical" evidence="3">
    <location>
        <begin position="256"/>
        <end position="277"/>
    </location>
</feature>
<feature type="transmembrane region" description="Helical" evidence="3">
    <location>
        <begin position="110"/>
        <end position="130"/>
    </location>
</feature>
<dbReference type="Pfam" id="PF00892">
    <property type="entry name" value="EamA"/>
    <property type="match status" value="2"/>
</dbReference>
<evidence type="ECO:0000256" key="3">
    <source>
        <dbReference type="SAM" id="Phobius"/>
    </source>
</evidence>
<reference evidence="5 6" key="1">
    <citation type="journal article" date="2015" name="Genome Announc.">
        <title>Expanding the biotechnology potential of lactobacilli through comparative genomics of 213 strains and associated genera.</title>
        <authorList>
            <person name="Sun Z."/>
            <person name="Harris H.M."/>
            <person name="McCann A."/>
            <person name="Guo C."/>
            <person name="Argimon S."/>
            <person name="Zhang W."/>
            <person name="Yang X."/>
            <person name="Jeffery I.B."/>
            <person name="Cooney J.C."/>
            <person name="Kagawa T.F."/>
            <person name="Liu W."/>
            <person name="Song Y."/>
            <person name="Salvetti E."/>
            <person name="Wrobel A."/>
            <person name="Rasinkangas P."/>
            <person name="Parkhill J."/>
            <person name="Rea M.C."/>
            <person name="O'Sullivan O."/>
            <person name="Ritari J."/>
            <person name="Douillard F.P."/>
            <person name="Paul Ross R."/>
            <person name="Yang R."/>
            <person name="Briner A.E."/>
            <person name="Felis G.E."/>
            <person name="de Vos W.M."/>
            <person name="Barrangou R."/>
            <person name="Klaenhammer T.R."/>
            <person name="Caufield P.W."/>
            <person name="Cui Y."/>
            <person name="Zhang H."/>
            <person name="O'Toole P.W."/>
        </authorList>
    </citation>
    <scope>NUCLEOTIDE SEQUENCE [LARGE SCALE GENOMIC DNA]</scope>
    <source>
        <strain evidence="5 6">DSM 23026</strain>
    </source>
</reference>
<evidence type="ECO:0000259" key="4">
    <source>
        <dbReference type="Pfam" id="PF00892"/>
    </source>
</evidence>
<dbReference type="InterPro" id="IPR037185">
    <property type="entry name" value="EmrE-like"/>
</dbReference>
<dbReference type="PANTHER" id="PTHR22911">
    <property type="entry name" value="ACYL-MALONYL CONDENSING ENZYME-RELATED"/>
    <property type="match status" value="1"/>
</dbReference>
<sequence length="306" mass="33488">MVDMEKELVSKHVGKGIFWAILASTLWGVSGTVLQVISQGQNIPADWFLSVRTFGAGVVLLIISFIRYGMKTFDVFKSWRLIGWLVAYAIFGLMANLFTFYMSIQTGNAASATILQYLSPLFIVLGSLVFQHETPLRSDMIAFAIALLGVFLAITKGNIHTLAIPMDSLIWGILSGVTAALYIVLPKPVTKEHSPVIVLGWALMIGSLLFNIKRPIWVDVPPIHVSTVLSISTVILIGTILAFLSLLHSLDFAPSAVVSILDAVQPVVTFILSLVFLGLKFSFMELLGSVLVIVAIIILQRYRSEP</sequence>
<evidence type="ECO:0000313" key="6">
    <source>
        <dbReference type="Proteomes" id="UP000051249"/>
    </source>
</evidence>
<dbReference type="GO" id="GO:0016020">
    <property type="term" value="C:membrane"/>
    <property type="evidence" value="ECO:0007669"/>
    <property type="project" value="InterPro"/>
</dbReference>
<organism evidence="5 6">
    <name type="scientific">Pediococcus argentinicus</name>
    <dbReference type="NCBI Taxonomy" id="480391"/>
    <lineage>
        <taxon>Bacteria</taxon>
        <taxon>Bacillati</taxon>
        <taxon>Bacillota</taxon>
        <taxon>Bacilli</taxon>
        <taxon>Lactobacillales</taxon>
        <taxon>Lactobacillaceae</taxon>
        <taxon>Pediococcus</taxon>
    </lineage>
</organism>
<keyword evidence="6" id="KW-1185">Reference proteome</keyword>
<name>A0A0R2NPW1_9LACO</name>
<feature type="domain" description="EamA" evidence="4">
    <location>
        <begin position="169"/>
        <end position="299"/>
    </location>
</feature>
<proteinExistence type="inferred from homology"/>
<keyword evidence="3" id="KW-0472">Membrane</keyword>
<comment type="similarity">
    <text evidence="2">Belongs to the EamA transporter family.</text>
</comment>
<dbReference type="EMBL" id="JQCQ01000004">
    <property type="protein sequence ID" value="KRO25923.1"/>
    <property type="molecule type" value="Genomic_DNA"/>
</dbReference>
<feature type="transmembrane region" description="Helical" evidence="3">
    <location>
        <begin position="197"/>
        <end position="217"/>
    </location>
</feature>